<dbReference type="STRING" id="348802.A0A0D2F0K4"/>
<accession>A0A0D2F0K4</accession>
<organism evidence="2 3">
    <name type="scientific">Exophiala xenobiotica</name>
    <dbReference type="NCBI Taxonomy" id="348802"/>
    <lineage>
        <taxon>Eukaryota</taxon>
        <taxon>Fungi</taxon>
        <taxon>Dikarya</taxon>
        <taxon>Ascomycota</taxon>
        <taxon>Pezizomycotina</taxon>
        <taxon>Eurotiomycetes</taxon>
        <taxon>Chaetothyriomycetidae</taxon>
        <taxon>Chaetothyriales</taxon>
        <taxon>Herpotrichiellaceae</taxon>
        <taxon>Exophiala</taxon>
    </lineage>
</organism>
<dbReference type="OrthoDB" id="4159781at2759"/>
<dbReference type="EMBL" id="KN847317">
    <property type="protein sequence ID" value="KIW60450.1"/>
    <property type="molecule type" value="Genomic_DNA"/>
</dbReference>
<evidence type="ECO:0000313" key="2">
    <source>
        <dbReference type="EMBL" id="KIW60450.1"/>
    </source>
</evidence>
<dbReference type="PANTHER" id="PTHR37540:SF5">
    <property type="entry name" value="TRANSCRIPTION FACTOR DOMAIN-CONTAINING PROTEIN"/>
    <property type="match status" value="1"/>
</dbReference>
<dbReference type="GeneID" id="25322573"/>
<dbReference type="PANTHER" id="PTHR37540">
    <property type="entry name" value="TRANSCRIPTION FACTOR (ACR-2), PUTATIVE-RELATED-RELATED"/>
    <property type="match status" value="1"/>
</dbReference>
<dbReference type="Proteomes" id="UP000054342">
    <property type="component" value="Unassembled WGS sequence"/>
</dbReference>
<name>A0A0D2F0K4_9EURO</name>
<evidence type="ECO:0000313" key="3">
    <source>
        <dbReference type="Proteomes" id="UP000054342"/>
    </source>
</evidence>
<dbReference type="AlphaFoldDB" id="A0A0D2F0K4"/>
<gene>
    <name evidence="2" type="ORF">PV05_00665</name>
</gene>
<feature type="region of interest" description="Disordered" evidence="1">
    <location>
        <begin position="27"/>
        <end position="49"/>
    </location>
</feature>
<dbReference type="HOGENOM" id="CLU_560198_0_0_1"/>
<dbReference type="RefSeq" id="XP_013321034.1">
    <property type="nucleotide sequence ID" value="XM_013465580.1"/>
</dbReference>
<sequence>MSNQVSTSRGSSEQRFTFIVQSSHTGQVDAETRRQVHSHAQANYRRRISNRRGQNVAELDVTPLLERPMRLHTDNPTVCSGPLTILDASRSDPFEAFPLPGGQRAHRLWDHVYDGTCAKFRVLIAIGFIDLVRQSIALSQMLSASAWHLVHFLRSENDTGDDAKYSLISTRALQQRLADIVTGTTDEVITAVLAAAAYANLTKLPHLFQTHVEGLSQIIRHRGGENTLDTCPALRLAMFWIEVNGRSRQDAVPLYRPPYQLLATRCRLTLPAAGLPELSSDEVVEDVGGSVPVRYICQRLRQLNEVIGEESSTRDFWLDPLFPVFQIHPVLYECLCFPRASIYDDVQLRRRECFRLAAILYICNLRAKFDPEPGQGMLYGTKLQAMLSSLETFSLWPRSNTVLLWTLTVASCSATLFDDLREQFVALLAFTTRALGIRTFGGFHARVHGLTWSDAAFGPELYALRDRLELDQ</sequence>
<protein>
    <recommendedName>
        <fullName evidence="4">Transcription factor domain-containing protein</fullName>
    </recommendedName>
</protein>
<evidence type="ECO:0008006" key="4">
    <source>
        <dbReference type="Google" id="ProtNLM"/>
    </source>
</evidence>
<evidence type="ECO:0000256" key="1">
    <source>
        <dbReference type="SAM" id="MobiDB-lite"/>
    </source>
</evidence>
<reference evidence="2 3" key="1">
    <citation type="submission" date="2015-01" db="EMBL/GenBank/DDBJ databases">
        <title>The Genome Sequence of Exophiala xenobiotica CBS118157.</title>
        <authorList>
            <consortium name="The Broad Institute Genomics Platform"/>
            <person name="Cuomo C."/>
            <person name="de Hoog S."/>
            <person name="Gorbushina A."/>
            <person name="Stielow B."/>
            <person name="Teixiera M."/>
            <person name="Abouelleil A."/>
            <person name="Chapman S.B."/>
            <person name="Priest M."/>
            <person name="Young S.K."/>
            <person name="Wortman J."/>
            <person name="Nusbaum C."/>
            <person name="Birren B."/>
        </authorList>
    </citation>
    <scope>NUCLEOTIDE SEQUENCE [LARGE SCALE GENOMIC DNA]</scope>
    <source>
        <strain evidence="2 3">CBS 118157</strain>
    </source>
</reference>
<proteinExistence type="predicted"/>
<keyword evidence="3" id="KW-1185">Reference proteome</keyword>